<dbReference type="Proteomes" id="UP000192486">
    <property type="component" value="Chromosome"/>
</dbReference>
<proteinExistence type="predicted"/>
<sequence>MVPGPHTIIKTQGGKAELTFDIPADWKPAEFAASAMFRFNLDDHPQPDTIKSIYGEFGEKMTGDLARDNQLGGKNATFETVTVAYPSAEAVKNQQSNTFDEAISELKTMRDGIILDVRPRYDDWGSVNVVVSESWYYSPEHEKERFVDQLGELVGNMVKNTGKYEDHVSVYFVDSYGADLTTPKVWGGWKIKK</sequence>
<evidence type="ECO:0000313" key="1">
    <source>
        <dbReference type="EMBL" id="ARF14922.1"/>
    </source>
</evidence>
<organism evidence="1 2">
    <name type="scientific">Sporosarcina ureae</name>
    <dbReference type="NCBI Taxonomy" id="1571"/>
    <lineage>
        <taxon>Bacteria</taxon>
        <taxon>Bacillati</taxon>
        <taxon>Bacillota</taxon>
        <taxon>Bacilli</taxon>
        <taxon>Bacillales</taxon>
        <taxon>Caryophanaceae</taxon>
        <taxon>Sporosarcina</taxon>
    </lineage>
</organism>
<evidence type="ECO:0000313" key="2">
    <source>
        <dbReference type="Proteomes" id="UP000192486"/>
    </source>
</evidence>
<protein>
    <submittedName>
        <fullName evidence="1">Uncharacterized protein</fullName>
    </submittedName>
</protein>
<accession>A0ABM6JY44</accession>
<gene>
    <name evidence="1" type="ORF">SporoS204_12615</name>
</gene>
<dbReference type="EMBL" id="CP015108">
    <property type="protein sequence ID" value="ARF14922.1"/>
    <property type="molecule type" value="Genomic_DNA"/>
</dbReference>
<keyword evidence="2" id="KW-1185">Reference proteome</keyword>
<name>A0ABM6JY44_SPOUR</name>
<reference evidence="1 2" key="1">
    <citation type="submission" date="2016-04" db="EMBL/GenBank/DDBJ databases">
        <title>Comparative Genomics and Epigenetics of Sporosarcina ureae.</title>
        <authorList>
            <person name="Oliver A.S."/>
            <person name="Cooper K.K."/>
        </authorList>
    </citation>
    <scope>NUCLEOTIDE SEQUENCE [LARGE SCALE GENOMIC DNA]</scope>
    <source>
        <strain evidence="1 2">S204</strain>
    </source>
</reference>